<evidence type="ECO:0000313" key="10">
    <source>
        <dbReference type="Proteomes" id="UP000256977"/>
    </source>
</evidence>
<dbReference type="PANTHER" id="PTHR43227">
    <property type="entry name" value="BLL4140 PROTEIN"/>
    <property type="match status" value="1"/>
</dbReference>
<keyword evidence="2 7" id="KW-0813">Transport</keyword>
<evidence type="ECO:0000256" key="7">
    <source>
        <dbReference type="RuleBase" id="RU363032"/>
    </source>
</evidence>
<accession>A0A3D9HYG4</accession>
<protein>
    <submittedName>
        <fullName evidence="9">Putative aldouronate transport system permease protein</fullName>
    </submittedName>
</protein>
<dbReference type="Pfam" id="PF00528">
    <property type="entry name" value="BPD_transp_1"/>
    <property type="match status" value="1"/>
</dbReference>
<comment type="similarity">
    <text evidence="7">Belongs to the binding-protein-dependent transport system permease family.</text>
</comment>
<keyword evidence="6 7" id="KW-0472">Membrane</keyword>
<feature type="transmembrane region" description="Helical" evidence="7">
    <location>
        <begin position="20"/>
        <end position="39"/>
    </location>
</feature>
<evidence type="ECO:0000256" key="5">
    <source>
        <dbReference type="ARBA" id="ARBA00022989"/>
    </source>
</evidence>
<feature type="domain" description="ABC transmembrane type-1" evidence="8">
    <location>
        <begin position="82"/>
        <end position="296"/>
    </location>
</feature>
<keyword evidence="3" id="KW-1003">Cell membrane</keyword>
<dbReference type="AlphaFoldDB" id="A0A3D9HYG4"/>
<name>A0A3D9HYG4_9BACL</name>
<dbReference type="GO" id="GO:0005886">
    <property type="term" value="C:plasma membrane"/>
    <property type="evidence" value="ECO:0007669"/>
    <property type="project" value="UniProtKB-SubCell"/>
</dbReference>
<evidence type="ECO:0000259" key="8">
    <source>
        <dbReference type="PROSITE" id="PS50928"/>
    </source>
</evidence>
<proteinExistence type="inferred from homology"/>
<dbReference type="PANTHER" id="PTHR43227:SF11">
    <property type="entry name" value="BLL4140 PROTEIN"/>
    <property type="match status" value="1"/>
</dbReference>
<dbReference type="PROSITE" id="PS50928">
    <property type="entry name" value="ABC_TM1"/>
    <property type="match status" value="1"/>
</dbReference>
<dbReference type="OrthoDB" id="9785836at2"/>
<feature type="transmembrane region" description="Helical" evidence="7">
    <location>
        <begin position="275"/>
        <end position="300"/>
    </location>
</feature>
<dbReference type="SUPFAM" id="SSF161098">
    <property type="entry name" value="MetI-like"/>
    <property type="match status" value="1"/>
</dbReference>
<dbReference type="CDD" id="cd06261">
    <property type="entry name" value="TM_PBP2"/>
    <property type="match status" value="1"/>
</dbReference>
<reference evidence="9 10" key="1">
    <citation type="submission" date="2018-07" db="EMBL/GenBank/DDBJ databases">
        <title>Genomic Encyclopedia of Type Strains, Phase III (KMG-III): the genomes of soil and plant-associated and newly described type strains.</title>
        <authorList>
            <person name="Whitman W."/>
        </authorList>
    </citation>
    <scope>NUCLEOTIDE SEQUENCE [LARGE SCALE GENOMIC DNA]</scope>
    <source>
        <strain evidence="9 10">CECT 7287</strain>
    </source>
</reference>
<organism evidence="9 10">
    <name type="scientific">Cohnella phaseoli</name>
    <dbReference type="NCBI Taxonomy" id="456490"/>
    <lineage>
        <taxon>Bacteria</taxon>
        <taxon>Bacillati</taxon>
        <taxon>Bacillota</taxon>
        <taxon>Bacilli</taxon>
        <taxon>Bacillales</taxon>
        <taxon>Paenibacillaceae</taxon>
        <taxon>Cohnella</taxon>
    </lineage>
</organism>
<gene>
    <name evidence="9" type="ORF">DFP98_14930</name>
</gene>
<dbReference type="InterPro" id="IPR035906">
    <property type="entry name" value="MetI-like_sf"/>
</dbReference>
<evidence type="ECO:0000256" key="2">
    <source>
        <dbReference type="ARBA" id="ARBA00022448"/>
    </source>
</evidence>
<dbReference type="Proteomes" id="UP000256977">
    <property type="component" value="Unassembled WGS sequence"/>
</dbReference>
<dbReference type="EMBL" id="QRDZ01000049">
    <property type="protein sequence ID" value="RED54465.1"/>
    <property type="molecule type" value="Genomic_DNA"/>
</dbReference>
<feature type="transmembrane region" description="Helical" evidence="7">
    <location>
        <begin position="122"/>
        <end position="142"/>
    </location>
</feature>
<keyword evidence="5 7" id="KW-1133">Transmembrane helix</keyword>
<feature type="transmembrane region" description="Helical" evidence="7">
    <location>
        <begin position="86"/>
        <end position="110"/>
    </location>
</feature>
<feature type="transmembrane region" description="Helical" evidence="7">
    <location>
        <begin position="222"/>
        <end position="243"/>
    </location>
</feature>
<feature type="transmembrane region" description="Helical" evidence="7">
    <location>
        <begin position="182"/>
        <end position="201"/>
    </location>
</feature>
<evidence type="ECO:0000256" key="4">
    <source>
        <dbReference type="ARBA" id="ARBA00022692"/>
    </source>
</evidence>
<dbReference type="GO" id="GO:0055085">
    <property type="term" value="P:transmembrane transport"/>
    <property type="evidence" value="ECO:0007669"/>
    <property type="project" value="InterPro"/>
</dbReference>
<keyword evidence="10" id="KW-1185">Reference proteome</keyword>
<sequence length="309" mass="35109">MSISGPVRRPSLVIRMRRYWFLYLLFVPVIVYYLVFRYYPIFLQGILAFKQYKLSSGIWGSPWVGFDNFTYVFARPDFYNVLENTIVISLLRIAFGFFPPIVLAILLFDLRSSWLRRVSQTILYIPHFFSWVIIYGIVFAMFSNTGMVNQLIMGIGGSEQNFLMAPEWFRPLIVGSGIWKEIGWGTIIYLAALTGIDPSIYEAAKVDGAGPLQRIRHITLPGIRPVVVFLFTLSLGSVLNAGVEQILLFYSPATYEVGDIIDTFVFRQGLNQLQYSMATAVGLFQSVIGLILILSANWLAKRYAGTGIW</sequence>
<comment type="caution">
    <text evidence="9">The sequence shown here is derived from an EMBL/GenBank/DDBJ whole genome shotgun (WGS) entry which is preliminary data.</text>
</comment>
<evidence type="ECO:0000313" key="9">
    <source>
        <dbReference type="EMBL" id="RED54465.1"/>
    </source>
</evidence>
<dbReference type="Gene3D" id="1.10.3720.10">
    <property type="entry name" value="MetI-like"/>
    <property type="match status" value="1"/>
</dbReference>
<comment type="subcellular location">
    <subcellularLocation>
        <location evidence="1 7">Cell membrane</location>
        <topology evidence="1 7">Multi-pass membrane protein</topology>
    </subcellularLocation>
</comment>
<evidence type="ECO:0000256" key="3">
    <source>
        <dbReference type="ARBA" id="ARBA00022475"/>
    </source>
</evidence>
<dbReference type="InterPro" id="IPR050809">
    <property type="entry name" value="UgpAE/MalFG_permease"/>
</dbReference>
<evidence type="ECO:0000256" key="1">
    <source>
        <dbReference type="ARBA" id="ARBA00004651"/>
    </source>
</evidence>
<dbReference type="InterPro" id="IPR000515">
    <property type="entry name" value="MetI-like"/>
</dbReference>
<evidence type="ECO:0000256" key="6">
    <source>
        <dbReference type="ARBA" id="ARBA00023136"/>
    </source>
</evidence>
<keyword evidence="4 7" id="KW-0812">Transmembrane</keyword>